<sequence length="388" mass="43919">MFSVKLGNNGKLLGSIGGKILTALVGQQISRRHWGLAQAGEERRRVMYNQAREEVHQRFYANMDPSHRLAFEYFRQTGIVFPFGGSIAEFTEPNYSFFMPGCQTPEWLQHDQVQPLDSWDRPTVVEVGRAHGCHESDIFGCLYFYLSEELRAFAERLRRFKISIYITSQTTKDLAPKIKEGAFESLGLQPTVQFDRIDFHICVLENRLTTPTELILNWGPLLKRENPHATMLGALMVWADNEPNGKLYDVSEISVANGPSADDFIRGVETTAVVAEFWRKGWIPMPVSGALNTPAIFSHVHVLHAVYDNSKAFAMYLERNDIPAIAKRAGLKLKTKHTVVPHRPIGVPLDAPFNAVPEFASREDFYLQVQLTSGITEFTERYIEFGPA</sequence>
<dbReference type="EMBL" id="OZ037948">
    <property type="protein sequence ID" value="CAL1709038.1"/>
    <property type="molecule type" value="Genomic_DNA"/>
</dbReference>
<evidence type="ECO:0000313" key="1">
    <source>
        <dbReference type="EMBL" id="CAL1709038.1"/>
    </source>
</evidence>
<accession>A0ABP1DMG3</accession>
<reference evidence="2" key="1">
    <citation type="submission" date="2024-04" db="EMBL/GenBank/DDBJ databases">
        <authorList>
            <person name="Shaw F."/>
            <person name="Minotto A."/>
        </authorList>
    </citation>
    <scope>NUCLEOTIDE SEQUENCE [LARGE SCALE GENOMIC DNA]</scope>
</reference>
<organism evidence="1 2">
    <name type="scientific">Somion occarium</name>
    <dbReference type="NCBI Taxonomy" id="3059160"/>
    <lineage>
        <taxon>Eukaryota</taxon>
        <taxon>Fungi</taxon>
        <taxon>Dikarya</taxon>
        <taxon>Basidiomycota</taxon>
        <taxon>Agaricomycotina</taxon>
        <taxon>Agaricomycetes</taxon>
        <taxon>Polyporales</taxon>
        <taxon>Cerrenaceae</taxon>
        <taxon>Somion</taxon>
    </lineage>
</organism>
<gene>
    <name evidence="1" type="ORF">GFSPODELE1_LOCUS7160</name>
</gene>
<protein>
    <submittedName>
        <fullName evidence="1">Uncharacterized protein</fullName>
    </submittedName>
</protein>
<dbReference type="Proteomes" id="UP001497453">
    <property type="component" value="Chromosome 5"/>
</dbReference>
<proteinExistence type="predicted"/>
<name>A0ABP1DMG3_9APHY</name>
<keyword evidence="2" id="KW-1185">Reference proteome</keyword>
<evidence type="ECO:0000313" key="2">
    <source>
        <dbReference type="Proteomes" id="UP001497453"/>
    </source>
</evidence>